<dbReference type="SUPFAM" id="SSF54593">
    <property type="entry name" value="Glyoxalase/Bleomycin resistance protein/Dihydroxybiphenyl dioxygenase"/>
    <property type="match status" value="1"/>
</dbReference>
<sequence>MASVGTYLNFPDKTEEAFNFYQSIFGGEFIGGISRFGDMPPMENMPPLPEADKYLVMHVALEITGGHLLMGSDSPAFMGFKVEMGNNVHINLQPDTRSETERLFKALSAGGVVTMELEDAFWGDYFGSCVDKFGVNWMFACTEPAS</sequence>
<comment type="caution">
    <text evidence="2">The sequence shown here is derived from an EMBL/GenBank/DDBJ whole genome shotgun (WGS) entry which is preliminary data.</text>
</comment>
<evidence type="ECO:0000259" key="1">
    <source>
        <dbReference type="Pfam" id="PF06983"/>
    </source>
</evidence>
<dbReference type="CDD" id="cd06588">
    <property type="entry name" value="PhnB_like"/>
    <property type="match status" value="1"/>
</dbReference>
<gene>
    <name evidence="2" type="ORF">NU887_07480</name>
</gene>
<dbReference type="InterPro" id="IPR029068">
    <property type="entry name" value="Glyas_Bleomycin-R_OHBP_Dase"/>
</dbReference>
<dbReference type="Gene3D" id="3.10.180.10">
    <property type="entry name" value="2,3-Dihydroxybiphenyl 1,2-Dioxygenase, domain 1"/>
    <property type="match status" value="1"/>
</dbReference>
<dbReference type="AlphaFoldDB" id="A0A9X2P344"/>
<keyword evidence="3" id="KW-1185">Reference proteome</keyword>
<dbReference type="InterPro" id="IPR028973">
    <property type="entry name" value="PhnB-like"/>
</dbReference>
<dbReference type="Pfam" id="PF06983">
    <property type="entry name" value="3-dmu-9_3-mt"/>
    <property type="match status" value="1"/>
</dbReference>
<dbReference type="Proteomes" id="UP001142175">
    <property type="component" value="Unassembled WGS sequence"/>
</dbReference>
<reference evidence="2" key="1">
    <citation type="submission" date="2022-08" db="EMBL/GenBank/DDBJ databases">
        <authorList>
            <person name="Zhang D."/>
        </authorList>
    </citation>
    <scope>NUCLEOTIDE SEQUENCE</scope>
    <source>
        <strain evidence="2">XJ19-11</strain>
    </source>
</reference>
<protein>
    <submittedName>
        <fullName evidence="2">VOC family protein</fullName>
    </submittedName>
</protein>
<feature type="domain" description="PhnB-like" evidence="1">
    <location>
        <begin position="5"/>
        <end position="137"/>
    </location>
</feature>
<proteinExistence type="predicted"/>
<dbReference type="PANTHER" id="PTHR33990">
    <property type="entry name" value="PROTEIN YJDN-RELATED"/>
    <property type="match status" value="1"/>
</dbReference>
<dbReference type="RefSeq" id="WP_258422753.1">
    <property type="nucleotide sequence ID" value="NZ_JANSUY010000003.1"/>
</dbReference>
<name>A0A9X2P344_9BACT</name>
<accession>A0A9X2P344</accession>
<evidence type="ECO:0000313" key="3">
    <source>
        <dbReference type="Proteomes" id="UP001142175"/>
    </source>
</evidence>
<organism evidence="2 3">
    <name type="scientific">Aquiflexum gelatinilyticum</name>
    <dbReference type="NCBI Taxonomy" id="2961943"/>
    <lineage>
        <taxon>Bacteria</taxon>
        <taxon>Pseudomonadati</taxon>
        <taxon>Bacteroidota</taxon>
        <taxon>Cytophagia</taxon>
        <taxon>Cytophagales</taxon>
        <taxon>Cyclobacteriaceae</taxon>
        <taxon>Aquiflexum</taxon>
    </lineage>
</organism>
<dbReference type="PANTHER" id="PTHR33990:SF1">
    <property type="entry name" value="PROTEIN YJDN"/>
    <property type="match status" value="1"/>
</dbReference>
<dbReference type="EMBL" id="JANSUY010000003">
    <property type="protein sequence ID" value="MCR9014876.1"/>
    <property type="molecule type" value="Genomic_DNA"/>
</dbReference>
<evidence type="ECO:0000313" key="2">
    <source>
        <dbReference type="EMBL" id="MCR9014876.1"/>
    </source>
</evidence>